<evidence type="ECO:0000313" key="1">
    <source>
        <dbReference type="EMBL" id="AFM40258.1"/>
    </source>
</evidence>
<organism evidence="1 2">
    <name type="scientific">Desulfosporosinus acidiphilus (strain DSM 22704 / JCM 16185 / SJ4)</name>
    <dbReference type="NCBI Taxonomy" id="646529"/>
    <lineage>
        <taxon>Bacteria</taxon>
        <taxon>Bacillati</taxon>
        <taxon>Bacillota</taxon>
        <taxon>Clostridia</taxon>
        <taxon>Eubacteriales</taxon>
        <taxon>Desulfitobacteriaceae</taxon>
        <taxon>Desulfosporosinus</taxon>
    </lineage>
</organism>
<gene>
    <name evidence="1" type="ordered locus">Desaci_1228</name>
</gene>
<reference evidence="1 2" key="1">
    <citation type="journal article" date="2012" name="J. Bacteriol.">
        <title>Complete genome sequences of Desulfosporosinus orientis DSM765T, Desulfosporosinus youngiae DSM17734T, Desulfosporosinus meridiei DSM13257T, and Desulfosporosinus acidiphilus DSM22704T.</title>
        <authorList>
            <person name="Pester M."/>
            <person name="Brambilla E."/>
            <person name="Alazard D."/>
            <person name="Rattei T."/>
            <person name="Weinmaier T."/>
            <person name="Han J."/>
            <person name="Lucas S."/>
            <person name="Lapidus A."/>
            <person name="Cheng J.F."/>
            <person name="Goodwin L."/>
            <person name="Pitluck S."/>
            <person name="Peters L."/>
            <person name="Ovchinnikova G."/>
            <person name="Teshima H."/>
            <person name="Detter J.C."/>
            <person name="Han C.S."/>
            <person name="Tapia R."/>
            <person name="Land M.L."/>
            <person name="Hauser L."/>
            <person name="Kyrpides N.C."/>
            <person name="Ivanova N.N."/>
            <person name="Pagani I."/>
            <person name="Huntmann M."/>
            <person name="Wei C.L."/>
            <person name="Davenport K.W."/>
            <person name="Daligault H."/>
            <person name="Chain P.S."/>
            <person name="Chen A."/>
            <person name="Mavromatis K."/>
            <person name="Markowitz V."/>
            <person name="Szeto E."/>
            <person name="Mikhailova N."/>
            <person name="Pati A."/>
            <person name="Wagner M."/>
            <person name="Woyke T."/>
            <person name="Ollivier B."/>
            <person name="Klenk H.P."/>
            <person name="Spring S."/>
            <person name="Loy A."/>
        </authorList>
    </citation>
    <scope>NUCLEOTIDE SEQUENCE [LARGE SCALE GENOMIC DNA]</scope>
    <source>
        <strain evidence="2">DSM 22704 / JCM 16185 / SJ4</strain>
    </source>
</reference>
<evidence type="ECO:0000313" key="2">
    <source>
        <dbReference type="Proteomes" id="UP000002892"/>
    </source>
</evidence>
<accession>I4D384</accession>
<dbReference type="HOGENOM" id="CLU_2715737_0_0_9"/>
<keyword evidence="2" id="KW-1185">Reference proteome</keyword>
<protein>
    <submittedName>
        <fullName evidence="1">Uncharacterized protein</fullName>
    </submittedName>
</protein>
<dbReference type="AlphaFoldDB" id="I4D384"/>
<proteinExistence type="predicted"/>
<sequence length="72" mass="8403">MDKICLNCNSFFQDFKESVYILEYAAFAPFVDEITENAGFSCCRELYQKKRFDGAREENVSAEEIVRNNCIE</sequence>
<dbReference type="Proteomes" id="UP000002892">
    <property type="component" value="Chromosome"/>
</dbReference>
<dbReference type="KEGG" id="dai:Desaci_1228"/>
<dbReference type="EMBL" id="CP003639">
    <property type="protein sequence ID" value="AFM40258.1"/>
    <property type="molecule type" value="Genomic_DNA"/>
</dbReference>
<name>I4D384_DESAJ</name>